<sequence>MQSSFNRLRFLDQLPISTHLEWDHQIYRLNLLRYSLVTSLKMADFIKFSPLLISTTIKHYINGPPRPSWNLKCHLLYALFKSLFSPTTMSAKTIEQMQEDTFRPNPVLAGVMINEFKINNKYRHEAQVHVEKILKPYEHVLDTEWKDLKDDGINVEWVQVLNDGWEKKEVRKTILYLHGGGYYLCSKEFSRNVTSSIAKKVDARVLAINYRLAPQNQFPAGLQDALAAYLYLLNPSKDAGFEPLNPKNIVISGDSAGSGLSLALSLAIRDAGLPSCAGINCWSPLVDLTHSTPSVSDDECIDYLPNLARGIDHAESQVRKEFKEKAAALTAKIKNQNLGPKIWHDSFDRSYRLEIYAPNEGLAIPYVSPMLAESLGNLPPLLLVTGGDERLRDEVIYFAHRSAEPTKYKGPSYNAGKFEKSPFQTPTNTTLEVYEEMLHVFQGMEHPSTTRCYERMVEFINRVTSALNEPLPPSSYNCISAKGEFGPLKDHHKRVLNWEKIVLSSIMQRRTIAWLNVTEHHCHVRVNLLEREVWIKISGTEDDDVNFVI</sequence>
<dbReference type="Gene3D" id="3.40.50.1820">
    <property type="entry name" value="alpha/beta hydrolase"/>
    <property type="match status" value="1"/>
</dbReference>
<dbReference type="InterPro" id="IPR050300">
    <property type="entry name" value="GDXG_lipolytic_enzyme"/>
</dbReference>
<dbReference type="AlphaFoldDB" id="A0A8H3L0I2"/>
<proteinExistence type="predicted"/>
<dbReference type="InterPro" id="IPR013094">
    <property type="entry name" value="AB_hydrolase_3"/>
</dbReference>
<gene>
    <name evidence="3" type="ORF">RCL2_000517900</name>
</gene>
<evidence type="ECO:0000256" key="1">
    <source>
        <dbReference type="ARBA" id="ARBA00022801"/>
    </source>
</evidence>
<dbReference type="InterPro" id="IPR029058">
    <property type="entry name" value="AB_hydrolase_fold"/>
</dbReference>
<organism evidence="3 4">
    <name type="scientific">Rhizophagus clarus</name>
    <dbReference type="NCBI Taxonomy" id="94130"/>
    <lineage>
        <taxon>Eukaryota</taxon>
        <taxon>Fungi</taxon>
        <taxon>Fungi incertae sedis</taxon>
        <taxon>Mucoromycota</taxon>
        <taxon>Glomeromycotina</taxon>
        <taxon>Glomeromycetes</taxon>
        <taxon>Glomerales</taxon>
        <taxon>Glomeraceae</taxon>
        <taxon>Rhizophagus</taxon>
    </lineage>
</organism>
<comment type="caution">
    <text evidence="3">The sequence shown here is derived from an EMBL/GenBank/DDBJ whole genome shotgun (WGS) entry which is preliminary data.</text>
</comment>
<accession>A0A8H3L0I2</accession>
<dbReference type="PANTHER" id="PTHR48081:SF19">
    <property type="entry name" value="AB HYDROLASE SUPERFAMILY PROTEIN C4A8.06C"/>
    <property type="match status" value="1"/>
</dbReference>
<dbReference type="GO" id="GO:0016787">
    <property type="term" value="F:hydrolase activity"/>
    <property type="evidence" value="ECO:0007669"/>
    <property type="project" value="UniProtKB-KW"/>
</dbReference>
<dbReference type="OrthoDB" id="408631at2759"/>
<evidence type="ECO:0000313" key="4">
    <source>
        <dbReference type="Proteomes" id="UP000615446"/>
    </source>
</evidence>
<evidence type="ECO:0000313" key="3">
    <source>
        <dbReference type="EMBL" id="GES77846.1"/>
    </source>
</evidence>
<protein>
    <submittedName>
        <fullName evidence="3">Alpha/beta hydrolase protein</fullName>
    </submittedName>
</protein>
<dbReference type="PANTHER" id="PTHR48081">
    <property type="entry name" value="AB HYDROLASE SUPERFAMILY PROTEIN C4A8.06C"/>
    <property type="match status" value="1"/>
</dbReference>
<evidence type="ECO:0000259" key="2">
    <source>
        <dbReference type="Pfam" id="PF07859"/>
    </source>
</evidence>
<keyword evidence="1 3" id="KW-0378">Hydrolase</keyword>
<feature type="domain" description="Alpha/beta hydrolase fold-3" evidence="2">
    <location>
        <begin position="174"/>
        <end position="299"/>
    </location>
</feature>
<dbReference type="Proteomes" id="UP000615446">
    <property type="component" value="Unassembled WGS sequence"/>
</dbReference>
<dbReference type="Pfam" id="PF07859">
    <property type="entry name" value="Abhydrolase_3"/>
    <property type="match status" value="1"/>
</dbReference>
<dbReference type="EMBL" id="BLAL01000034">
    <property type="protein sequence ID" value="GES77846.1"/>
    <property type="molecule type" value="Genomic_DNA"/>
</dbReference>
<dbReference type="SUPFAM" id="SSF53474">
    <property type="entry name" value="alpha/beta-Hydrolases"/>
    <property type="match status" value="1"/>
</dbReference>
<name>A0A8H3L0I2_9GLOM</name>
<reference evidence="3" key="1">
    <citation type="submission" date="2019-10" db="EMBL/GenBank/DDBJ databases">
        <title>Conservation and host-specific expression of non-tandemly repeated heterogenous ribosome RNA gene in arbuscular mycorrhizal fungi.</title>
        <authorList>
            <person name="Maeda T."/>
            <person name="Kobayashi Y."/>
            <person name="Nakagawa T."/>
            <person name="Ezawa T."/>
            <person name="Yamaguchi K."/>
            <person name="Bino T."/>
            <person name="Nishimoto Y."/>
            <person name="Shigenobu S."/>
            <person name="Kawaguchi M."/>
        </authorList>
    </citation>
    <scope>NUCLEOTIDE SEQUENCE</scope>
    <source>
        <strain evidence="3">HR1</strain>
    </source>
</reference>